<accession>A0A915JP33</accession>
<proteinExistence type="predicted"/>
<evidence type="ECO:0000313" key="2">
    <source>
        <dbReference type="WBParaSite" id="nRc.2.0.1.t27965-RA"/>
    </source>
</evidence>
<dbReference type="Proteomes" id="UP000887565">
    <property type="component" value="Unplaced"/>
</dbReference>
<keyword evidence="1" id="KW-1185">Reference proteome</keyword>
<dbReference type="WBParaSite" id="nRc.2.0.1.t27965-RA">
    <property type="protein sequence ID" value="nRc.2.0.1.t27965-RA"/>
    <property type="gene ID" value="nRc.2.0.1.g27965"/>
</dbReference>
<dbReference type="AlphaFoldDB" id="A0A915JP33"/>
<reference evidence="2" key="1">
    <citation type="submission" date="2022-11" db="UniProtKB">
        <authorList>
            <consortium name="WormBaseParasite"/>
        </authorList>
    </citation>
    <scope>IDENTIFICATION</scope>
</reference>
<organism evidence="1 2">
    <name type="scientific">Romanomermis culicivorax</name>
    <name type="common">Nematode worm</name>
    <dbReference type="NCBI Taxonomy" id="13658"/>
    <lineage>
        <taxon>Eukaryota</taxon>
        <taxon>Metazoa</taxon>
        <taxon>Ecdysozoa</taxon>
        <taxon>Nematoda</taxon>
        <taxon>Enoplea</taxon>
        <taxon>Dorylaimia</taxon>
        <taxon>Mermithida</taxon>
        <taxon>Mermithoidea</taxon>
        <taxon>Mermithidae</taxon>
        <taxon>Romanomermis</taxon>
    </lineage>
</organism>
<sequence length="66" mass="7282">MQGRCNLWNEATMAEGVEVDCFNDRVFILLLAIGLELGAQEHLYPHPVVRSIGRNDDGVVAVDQGE</sequence>
<name>A0A915JP33_ROMCU</name>
<evidence type="ECO:0000313" key="1">
    <source>
        <dbReference type="Proteomes" id="UP000887565"/>
    </source>
</evidence>
<protein>
    <submittedName>
        <fullName evidence="2">Uncharacterized protein</fullName>
    </submittedName>
</protein>